<dbReference type="Gene3D" id="1.10.940.10">
    <property type="entry name" value="NusB-like"/>
    <property type="match status" value="1"/>
</dbReference>
<gene>
    <name evidence="7" type="ORF">MNBD_BACTEROID06-1639</name>
</gene>
<dbReference type="GO" id="GO:0003723">
    <property type="term" value="F:RNA binding"/>
    <property type="evidence" value="ECO:0007669"/>
    <property type="project" value="UniProtKB-KW"/>
</dbReference>
<keyword evidence="3" id="KW-0694">RNA-binding</keyword>
<proteinExistence type="inferred from homology"/>
<evidence type="ECO:0000256" key="5">
    <source>
        <dbReference type="ARBA" id="ARBA00023163"/>
    </source>
</evidence>
<dbReference type="InterPro" id="IPR035926">
    <property type="entry name" value="NusB-like_sf"/>
</dbReference>
<evidence type="ECO:0000256" key="1">
    <source>
        <dbReference type="ARBA" id="ARBA00005952"/>
    </source>
</evidence>
<reference evidence="7" key="1">
    <citation type="submission" date="2018-06" db="EMBL/GenBank/DDBJ databases">
        <authorList>
            <person name="Zhirakovskaya E."/>
        </authorList>
    </citation>
    <scope>NUCLEOTIDE SEQUENCE</scope>
</reference>
<dbReference type="Pfam" id="PF01029">
    <property type="entry name" value="NusB"/>
    <property type="match status" value="1"/>
</dbReference>
<dbReference type="SUPFAM" id="SSF48013">
    <property type="entry name" value="NusB-like"/>
    <property type="match status" value="1"/>
</dbReference>
<dbReference type="EMBL" id="UOES01000461">
    <property type="protein sequence ID" value="VAW28826.1"/>
    <property type="molecule type" value="Genomic_DNA"/>
</dbReference>
<dbReference type="NCBIfam" id="TIGR01951">
    <property type="entry name" value="nusB"/>
    <property type="match status" value="1"/>
</dbReference>
<feature type="domain" description="NusB/RsmB/TIM44" evidence="6">
    <location>
        <begin position="261"/>
        <end position="350"/>
    </location>
</feature>
<accession>A0A3B0VA20</accession>
<dbReference type="PANTHER" id="PTHR11078">
    <property type="entry name" value="N UTILIZATION SUBSTANCE PROTEIN B-RELATED"/>
    <property type="match status" value="1"/>
</dbReference>
<evidence type="ECO:0000256" key="4">
    <source>
        <dbReference type="ARBA" id="ARBA00023015"/>
    </source>
</evidence>
<comment type="similarity">
    <text evidence="1">Belongs to the NusB family.</text>
</comment>
<sequence>MQSLFAYKQCKKANYNLALTQLQNTFSPDLNSMEVQDKKLLKEQDKEAAKLFKSHFKSRKANVLEGSTPKINEEVMSAISYYYTQLDKDKRALKEDMLKGVNQLSEQYAWAMYLIVELSKIAAKEKPKNGTPPYTNFVKNRIVSILANNKGLETASIKSNYSWKEFGDDLKNWLKNIIKPTDHFDNYLRLESPSFEEDKELIQYLIKSIIFKNETINDFFEMIDLRWSENKSILKSLVTKTVKGLEKGRDFELLELSYNWEEDLAFFKTIYNTTLADEDTYEEMIAANSKNWDIDRIASTDMVMIEMAIQEMINFPSIPVKVTINEYIEISKKYSTPKSKQFVNGVLDVIAVDLQKDGIIKKSGRGLIDNK</sequence>
<dbReference type="GO" id="GO:0031564">
    <property type="term" value="P:transcription antitermination"/>
    <property type="evidence" value="ECO:0007669"/>
    <property type="project" value="UniProtKB-KW"/>
</dbReference>
<evidence type="ECO:0000256" key="2">
    <source>
        <dbReference type="ARBA" id="ARBA00022814"/>
    </source>
</evidence>
<name>A0A3B0VA20_9ZZZZ</name>
<dbReference type="InterPro" id="IPR011605">
    <property type="entry name" value="NusB_fam"/>
</dbReference>
<dbReference type="AlphaFoldDB" id="A0A3B0VA20"/>
<dbReference type="GO" id="GO:0006353">
    <property type="term" value="P:DNA-templated transcription termination"/>
    <property type="evidence" value="ECO:0007669"/>
    <property type="project" value="InterPro"/>
</dbReference>
<keyword evidence="4" id="KW-0805">Transcription regulation</keyword>
<dbReference type="InterPro" id="IPR006027">
    <property type="entry name" value="NusB_RsmB_TIM44"/>
</dbReference>
<evidence type="ECO:0000256" key="3">
    <source>
        <dbReference type="ARBA" id="ARBA00022884"/>
    </source>
</evidence>
<protein>
    <submittedName>
        <fullName evidence="7">Transcription termination protein NusB</fullName>
    </submittedName>
</protein>
<keyword evidence="2" id="KW-0889">Transcription antitermination</keyword>
<dbReference type="PANTHER" id="PTHR11078:SF3">
    <property type="entry name" value="ANTITERMINATION NUSB DOMAIN-CONTAINING PROTEIN"/>
    <property type="match status" value="1"/>
</dbReference>
<evidence type="ECO:0000313" key="7">
    <source>
        <dbReference type="EMBL" id="VAW28826.1"/>
    </source>
</evidence>
<evidence type="ECO:0000259" key="6">
    <source>
        <dbReference type="Pfam" id="PF01029"/>
    </source>
</evidence>
<keyword evidence="5" id="KW-0804">Transcription</keyword>
<dbReference type="GO" id="GO:0005829">
    <property type="term" value="C:cytosol"/>
    <property type="evidence" value="ECO:0007669"/>
    <property type="project" value="TreeGrafter"/>
</dbReference>
<organism evidence="7">
    <name type="scientific">hydrothermal vent metagenome</name>
    <dbReference type="NCBI Taxonomy" id="652676"/>
    <lineage>
        <taxon>unclassified sequences</taxon>
        <taxon>metagenomes</taxon>
        <taxon>ecological metagenomes</taxon>
    </lineage>
</organism>